<proteinExistence type="inferred from homology"/>
<keyword evidence="2 4" id="KW-0378">Hydrolase</keyword>
<reference evidence="4 5" key="1">
    <citation type="submission" date="2020-04" db="EMBL/GenBank/DDBJ databases">
        <authorList>
            <person name="Klaysubun C."/>
            <person name="Duangmal K."/>
            <person name="Lipun K."/>
        </authorList>
    </citation>
    <scope>NUCLEOTIDE SEQUENCE [LARGE SCALE GENOMIC DNA]</scope>
    <source>
        <strain evidence="4 5">JCM 11839</strain>
    </source>
</reference>
<evidence type="ECO:0000259" key="3">
    <source>
        <dbReference type="Pfam" id="PF07859"/>
    </source>
</evidence>
<dbReference type="InterPro" id="IPR002168">
    <property type="entry name" value="Lipase_GDXG_HIS_AS"/>
</dbReference>
<gene>
    <name evidence="4" type="ORF">HF577_10890</name>
</gene>
<feature type="domain" description="Alpha/beta hydrolase fold-3" evidence="3">
    <location>
        <begin position="79"/>
        <end position="287"/>
    </location>
</feature>
<evidence type="ECO:0000256" key="1">
    <source>
        <dbReference type="ARBA" id="ARBA00010515"/>
    </source>
</evidence>
<keyword evidence="5" id="KW-1185">Reference proteome</keyword>
<organism evidence="4 5">
    <name type="scientific">Pseudonocardia xinjiangensis</name>
    <dbReference type="NCBI Taxonomy" id="75289"/>
    <lineage>
        <taxon>Bacteria</taxon>
        <taxon>Bacillati</taxon>
        <taxon>Actinomycetota</taxon>
        <taxon>Actinomycetes</taxon>
        <taxon>Pseudonocardiales</taxon>
        <taxon>Pseudonocardiaceae</taxon>
        <taxon>Pseudonocardia</taxon>
    </lineage>
</organism>
<dbReference type="InterPro" id="IPR050300">
    <property type="entry name" value="GDXG_lipolytic_enzyme"/>
</dbReference>
<evidence type="ECO:0000313" key="5">
    <source>
        <dbReference type="Proteomes" id="UP001296706"/>
    </source>
</evidence>
<evidence type="ECO:0000313" key="4">
    <source>
        <dbReference type="EMBL" id="NMH77587.1"/>
    </source>
</evidence>
<dbReference type="InterPro" id="IPR013094">
    <property type="entry name" value="AB_hydrolase_3"/>
</dbReference>
<name>A0ABX1RC38_9PSEU</name>
<dbReference type="Gene3D" id="3.40.50.1820">
    <property type="entry name" value="alpha/beta hydrolase"/>
    <property type="match status" value="1"/>
</dbReference>
<comment type="caution">
    <text evidence="4">The sequence shown here is derived from an EMBL/GenBank/DDBJ whole genome shotgun (WGS) entry which is preliminary data.</text>
</comment>
<dbReference type="GO" id="GO:0016787">
    <property type="term" value="F:hydrolase activity"/>
    <property type="evidence" value="ECO:0007669"/>
    <property type="project" value="UniProtKB-KW"/>
</dbReference>
<dbReference type="Proteomes" id="UP001296706">
    <property type="component" value="Unassembled WGS sequence"/>
</dbReference>
<accession>A0ABX1RC38</accession>
<dbReference type="PROSITE" id="PS01173">
    <property type="entry name" value="LIPASE_GDXG_HIS"/>
    <property type="match status" value="1"/>
</dbReference>
<dbReference type="SUPFAM" id="SSF53474">
    <property type="entry name" value="alpha/beta-Hydrolases"/>
    <property type="match status" value="1"/>
</dbReference>
<evidence type="ECO:0000256" key="2">
    <source>
        <dbReference type="ARBA" id="ARBA00022801"/>
    </source>
</evidence>
<protein>
    <submittedName>
        <fullName evidence="4">Alpha/beta hydrolase</fullName>
    </submittedName>
</protein>
<dbReference type="PANTHER" id="PTHR48081:SF8">
    <property type="entry name" value="ALPHA_BETA HYDROLASE FOLD-3 DOMAIN-CONTAINING PROTEIN-RELATED"/>
    <property type="match status" value="1"/>
</dbReference>
<dbReference type="PANTHER" id="PTHR48081">
    <property type="entry name" value="AB HYDROLASE SUPERFAMILY PROTEIN C4A8.06C"/>
    <property type="match status" value="1"/>
</dbReference>
<comment type="similarity">
    <text evidence="1">Belongs to the 'GDXG' lipolytic enzyme family.</text>
</comment>
<dbReference type="Pfam" id="PF07859">
    <property type="entry name" value="Abhydrolase_3"/>
    <property type="match status" value="1"/>
</dbReference>
<sequence length="316" mass="34119">MSMPILEPAAQEIADATSEPPFLYELGADGARKVLDDIQAAPVDKLDVDDTWITVPAEVGDVRVRIVKPVGAPDDLPTVLYVHGGGWILGNADTHDRLVRELAVGADAAVVFVEYDRSPEAQYPVAIEQAYATARWITEHGRTEGLDASRLVVAGDSVGGNMTAVLAILAKQRGDVTFRHQSLYYPVTDAAQDTGSYRQFADGPYLTAKAMAWFWDAYLPDHGRRGEITASPLRADLDELAGLPPAFVIVDENDVLRDEGEAYARRLTQAGVPTTSVRYNAIIHDFMLLNPVRGTHAATAAVEQATAVLRKALATG</sequence>
<dbReference type="InterPro" id="IPR029058">
    <property type="entry name" value="AB_hydrolase_fold"/>
</dbReference>
<dbReference type="EMBL" id="JAAXKY010000026">
    <property type="protein sequence ID" value="NMH77587.1"/>
    <property type="molecule type" value="Genomic_DNA"/>
</dbReference>